<evidence type="ECO:0000256" key="1">
    <source>
        <dbReference type="SAM" id="MobiDB-lite"/>
    </source>
</evidence>
<feature type="compositionally biased region" description="Basic residues" evidence="1">
    <location>
        <begin position="7"/>
        <end position="18"/>
    </location>
</feature>
<feature type="compositionally biased region" description="Basic residues" evidence="1">
    <location>
        <begin position="55"/>
        <end position="64"/>
    </location>
</feature>
<reference evidence="2 3" key="1">
    <citation type="submission" date="2019-01" db="EMBL/GenBank/DDBJ databases">
        <title>Coherence of Microcystis species and biogeography revealed through population genomics.</title>
        <authorList>
            <person name="Perez-Carrascal O.M."/>
            <person name="Terrat Y."/>
            <person name="Giani A."/>
            <person name="Fortin N."/>
            <person name="Tromas N."/>
            <person name="Shapiro B.J."/>
        </authorList>
    </citation>
    <scope>NUCLEOTIDE SEQUENCE [LARGE SCALE GENOMIC DNA]</scope>
    <source>
        <strain evidence="2">Ma_QC_C_20070703_M131</strain>
    </source>
</reference>
<evidence type="ECO:0000313" key="3">
    <source>
        <dbReference type="Proteomes" id="UP000316443"/>
    </source>
</evidence>
<feature type="region of interest" description="Disordered" evidence="1">
    <location>
        <begin position="41"/>
        <end position="64"/>
    </location>
</feature>
<dbReference type="AlphaFoldDB" id="A0A551YDI2"/>
<feature type="region of interest" description="Disordered" evidence="1">
    <location>
        <begin position="1"/>
        <end position="24"/>
    </location>
</feature>
<dbReference type="EMBL" id="SFCA01000064">
    <property type="protein sequence ID" value="TRT59010.1"/>
    <property type="molecule type" value="Genomic_DNA"/>
</dbReference>
<evidence type="ECO:0008006" key="4">
    <source>
        <dbReference type="Google" id="ProtNLM"/>
    </source>
</evidence>
<accession>A0A551YDI2</accession>
<organism evidence="2 3">
    <name type="scientific">Microcystis aeruginosa Ma_QC_C_20070703_M131</name>
    <dbReference type="NCBI Taxonomy" id="2486263"/>
    <lineage>
        <taxon>Bacteria</taxon>
        <taxon>Bacillati</taxon>
        <taxon>Cyanobacteriota</taxon>
        <taxon>Cyanophyceae</taxon>
        <taxon>Oscillatoriophycideae</taxon>
        <taxon>Chroococcales</taxon>
        <taxon>Microcystaceae</taxon>
        <taxon>Microcystis</taxon>
    </lineage>
</organism>
<proteinExistence type="predicted"/>
<feature type="compositionally biased region" description="Polar residues" evidence="1">
    <location>
        <begin position="44"/>
        <end position="53"/>
    </location>
</feature>
<evidence type="ECO:0000313" key="2">
    <source>
        <dbReference type="EMBL" id="TRT59010.1"/>
    </source>
</evidence>
<comment type="caution">
    <text evidence="2">The sequence shown here is derived from an EMBL/GenBank/DDBJ whole genome shotgun (WGS) entry which is preliminary data.</text>
</comment>
<name>A0A551YDI2_MICAE</name>
<sequence length="64" mass="7479">MIDKAFRNQHRLSSKKQNGKCNSCGQYFTPSDRIEVDHIPTPNPTNKLFQPTLNKLHKLSRKNR</sequence>
<protein>
    <recommendedName>
        <fullName evidence="4">HNH endonuclease</fullName>
    </recommendedName>
</protein>
<dbReference type="Proteomes" id="UP000316443">
    <property type="component" value="Unassembled WGS sequence"/>
</dbReference>
<gene>
    <name evidence="2" type="ORF">EWV85_05590</name>
</gene>